<reference evidence="2 3" key="1">
    <citation type="submission" date="2021-01" db="EMBL/GenBank/DDBJ databases">
        <title>Genomics of switchgrass bacterial isolates.</title>
        <authorList>
            <person name="Shade A."/>
        </authorList>
    </citation>
    <scope>NUCLEOTIDE SEQUENCE [LARGE SCALE GENOMIC DNA]</scope>
    <source>
        <strain evidence="2 3">PvP111</strain>
    </source>
</reference>
<proteinExistence type="predicted"/>
<sequence>MTDDHSDVVVDHGRSKKALVRPQSDVRPTLGRHRGVDGLSEERDRAGIQEPNAGSYVVGAAERIRVRHAFARGS</sequence>
<evidence type="ECO:0000313" key="2">
    <source>
        <dbReference type="EMBL" id="MBM7415552.1"/>
    </source>
</evidence>
<organism evidence="2 3">
    <name type="scientific">Rhodococcoides corynebacterioides</name>
    <dbReference type="NCBI Taxonomy" id="53972"/>
    <lineage>
        <taxon>Bacteria</taxon>
        <taxon>Bacillati</taxon>
        <taxon>Actinomycetota</taxon>
        <taxon>Actinomycetes</taxon>
        <taxon>Mycobacteriales</taxon>
        <taxon>Nocardiaceae</taxon>
        <taxon>Rhodococcoides</taxon>
    </lineage>
</organism>
<protein>
    <submittedName>
        <fullName evidence="2">Uncharacterized protein</fullName>
    </submittedName>
</protein>
<evidence type="ECO:0000256" key="1">
    <source>
        <dbReference type="SAM" id="MobiDB-lite"/>
    </source>
</evidence>
<feature type="region of interest" description="Disordered" evidence="1">
    <location>
        <begin position="1"/>
        <end position="50"/>
    </location>
</feature>
<keyword evidence="3" id="KW-1185">Reference proteome</keyword>
<comment type="caution">
    <text evidence="2">The sequence shown here is derived from an EMBL/GenBank/DDBJ whole genome shotgun (WGS) entry which is preliminary data.</text>
</comment>
<dbReference type="Proteomes" id="UP000703038">
    <property type="component" value="Unassembled WGS sequence"/>
</dbReference>
<feature type="compositionally biased region" description="Basic and acidic residues" evidence="1">
    <location>
        <begin position="1"/>
        <end position="13"/>
    </location>
</feature>
<accession>A0ABS2KUE2</accession>
<name>A0ABS2KUE2_9NOCA</name>
<feature type="compositionally biased region" description="Basic and acidic residues" evidence="1">
    <location>
        <begin position="34"/>
        <end position="47"/>
    </location>
</feature>
<evidence type="ECO:0000313" key="3">
    <source>
        <dbReference type="Proteomes" id="UP000703038"/>
    </source>
</evidence>
<gene>
    <name evidence="2" type="ORF">JOE42_002285</name>
</gene>
<dbReference type="EMBL" id="JAFBBK010000001">
    <property type="protein sequence ID" value="MBM7415552.1"/>
    <property type="molecule type" value="Genomic_DNA"/>
</dbReference>
<dbReference type="RefSeq" id="WP_204868584.1">
    <property type="nucleotide sequence ID" value="NZ_JAFBBK010000001.1"/>
</dbReference>